<protein>
    <submittedName>
        <fullName evidence="2">Uncharacterized protein</fullName>
    </submittedName>
</protein>
<dbReference type="EMBL" id="KQ414615">
    <property type="protein sequence ID" value="KOC68774.1"/>
    <property type="molecule type" value="Genomic_DNA"/>
</dbReference>
<dbReference type="AlphaFoldDB" id="A0A0L7RD81"/>
<evidence type="ECO:0000313" key="2">
    <source>
        <dbReference type="EMBL" id="KOC68774.1"/>
    </source>
</evidence>
<feature type="compositionally biased region" description="Polar residues" evidence="1">
    <location>
        <begin position="93"/>
        <end position="105"/>
    </location>
</feature>
<keyword evidence="3" id="KW-1185">Reference proteome</keyword>
<sequence>MKCKSIAKANRVRRSSLKSKTPTLVPKVELITENVFVPIARTVFTRERAPVHARANINSSGRNNSSGIRMSLLKKPSCLPVERKDGKGETLDESSTTLLDNQSENYSERSENRKKQLLPFPSSMSDLPFTWLAKRKTVPMKPMNKWKKSGKMDGRTVRNDIGCILSNLSKTNGNSCEKFKLKKVKSGVSGSRYVSEEIGRSSAMNRDEGEKMENEISREPVLLNKVASIRATAKKRNVGRESSFHPYCYTSDAEAIINDTEQINIPVKRIESKVAGRLVGRCTATFDSFLDSNGKEKMEHYHPCRMKYSWQVVGTSSQTSQTLLENLAKEKEGVVEDDETMCNCTVKYSWQIIGITTQTCAKDFTVKECRSAVSFLSARIEDRGGDAAAARTGTVWRNGKRFIVLNNQCSQTFAHKENQTVFTELYELQNTAIGKIKKVSMDNS</sequence>
<name>A0A0L7RD81_9HYME</name>
<evidence type="ECO:0000313" key="3">
    <source>
        <dbReference type="Proteomes" id="UP000053825"/>
    </source>
</evidence>
<evidence type="ECO:0000256" key="1">
    <source>
        <dbReference type="SAM" id="MobiDB-lite"/>
    </source>
</evidence>
<reference evidence="2 3" key="1">
    <citation type="submission" date="2015-07" db="EMBL/GenBank/DDBJ databases">
        <title>The genome of Habropoda laboriosa.</title>
        <authorList>
            <person name="Pan H."/>
            <person name="Kapheim K."/>
        </authorList>
    </citation>
    <scope>NUCLEOTIDE SEQUENCE [LARGE SCALE GENOMIC DNA]</scope>
    <source>
        <strain evidence="2">0110345459</strain>
    </source>
</reference>
<accession>A0A0L7RD81</accession>
<dbReference type="Proteomes" id="UP000053825">
    <property type="component" value="Unassembled WGS sequence"/>
</dbReference>
<feature type="region of interest" description="Disordered" evidence="1">
    <location>
        <begin position="79"/>
        <end position="114"/>
    </location>
</feature>
<proteinExistence type="predicted"/>
<organism evidence="2 3">
    <name type="scientific">Habropoda laboriosa</name>
    <dbReference type="NCBI Taxonomy" id="597456"/>
    <lineage>
        <taxon>Eukaryota</taxon>
        <taxon>Metazoa</taxon>
        <taxon>Ecdysozoa</taxon>
        <taxon>Arthropoda</taxon>
        <taxon>Hexapoda</taxon>
        <taxon>Insecta</taxon>
        <taxon>Pterygota</taxon>
        <taxon>Neoptera</taxon>
        <taxon>Endopterygota</taxon>
        <taxon>Hymenoptera</taxon>
        <taxon>Apocrita</taxon>
        <taxon>Aculeata</taxon>
        <taxon>Apoidea</taxon>
        <taxon>Anthophila</taxon>
        <taxon>Apidae</taxon>
        <taxon>Habropoda</taxon>
    </lineage>
</organism>
<gene>
    <name evidence="2" type="ORF">WH47_06566</name>
</gene>
<feature type="compositionally biased region" description="Basic and acidic residues" evidence="1">
    <location>
        <begin position="81"/>
        <end position="90"/>
    </location>
</feature>